<dbReference type="AlphaFoldDB" id="A0AAV5FZB1"/>
<dbReference type="Gene3D" id="2.20.70.10">
    <property type="match status" value="1"/>
</dbReference>
<dbReference type="PANTHER" id="PTHR14741:SF32">
    <property type="entry name" value="TRIMETHYLGUANOSINE SYNTHASE"/>
    <property type="match status" value="1"/>
</dbReference>
<comment type="similarity">
    <text evidence="2">Belongs to the methyltransferase superfamily. Trimethylguanosine synthase family.</text>
</comment>
<evidence type="ECO:0000313" key="9">
    <source>
        <dbReference type="EMBL" id="GJN40911.1"/>
    </source>
</evidence>
<protein>
    <recommendedName>
        <fullName evidence="1">Trimethylguanosine synthase</fullName>
    </recommendedName>
    <alternativeName>
        <fullName evidence="7">Cap-specific guanine-N(2) methyltransferase</fullName>
    </alternativeName>
</protein>
<dbReference type="GO" id="GO:0005634">
    <property type="term" value="C:nucleus"/>
    <property type="evidence" value="ECO:0007669"/>
    <property type="project" value="TreeGrafter"/>
</dbReference>
<evidence type="ECO:0000256" key="7">
    <source>
        <dbReference type="ARBA" id="ARBA00049790"/>
    </source>
</evidence>
<evidence type="ECO:0000256" key="2">
    <source>
        <dbReference type="ARBA" id="ARBA00025783"/>
    </source>
</evidence>
<sequence>MTAESPAIRKLGQLFRITEVHLWDDSYAAGANEGHRHWRSADCGLVGSHADKMRNKASKDTDEGHSFVEDLELVNLMGSLGLPVSFSTSKVHKKTANKGKKKGIQAPVEEANTQINDDVRTCVNTEHRESDILSVTVLEHSSSCCSSESALGYSKPCCDDTDKILREGSLCVEEHEEPGCDIVCSVEKATACVADNKPELGKLPNNTGNLVKPESPVQENQASDIVVQCSEEMLGHADNDIDHVACPSSVEPFSVDGHVLSSDSNFYYDYGDWRVIWDPFYSRYYFYNIQSQESTWCPPEGLEDFDSYSSTDATKELDELGSQSTSTAIQENYHSCQDMTDNISSDIIKYWTQRYSLFSLFDSGIKMDEEGWFSVTPEPIAKHHASRVDAGVMIDCFTGVGGNAIQFASKYVTVILHMSMHPLRECQVISCPHGHYHGHFVSPWTLSWAFCLESVCEVTFHTNDINYFFRCKHVIAVDIDPQKIDCAQHNASIYGVNDHIDFVVGDFLCIAPHLKVGKLKESSIVIIATNLLCLRWVEKNFLNGKLKAITAYFVKQDGLGVQ</sequence>
<dbReference type="Gene3D" id="3.40.50.150">
    <property type="entry name" value="Vaccinia Virus protein VP39"/>
    <property type="match status" value="2"/>
</dbReference>
<evidence type="ECO:0000256" key="5">
    <source>
        <dbReference type="ARBA" id="ARBA00048763"/>
    </source>
</evidence>
<dbReference type="GO" id="GO:0071164">
    <property type="term" value="F:RNA cap trimethylguanosine synthase activity"/>
    <property type="evidence" value="ECO:0007669"/>
    <property type="project" value="TreeGrafter"/>
</dbReference>
<reference evidence="10" key="2">
    <citation type="submission" date="2021-12" db="EMBL/GenBank/DDBJ databases">
        <title>Resequencing data analysis of finger millet.</title>
        <authorList>
            <person name="Hatakeyama M."/>
            <person name="Aluri S."/>
            <person name="Balachadran M.T."/>
            <person name="Sivarajan S.R."/>
            <person name="Poveda L."/>
            <person name="Shimizu-Inatsugi R."/>
            <person name="Schlapbach R."/>
            <person name="Sreeman S.M."/>
            <person name="Shimizu K.K."/>
        </authorList>
    </citation>
    <scope>NUCLEOTIDE SEQUENCE</scope>
</reference>
<dbReference type="Pfam" id="PF00397">
    <property type="entry name" value="WW"/>
    <property type="match status" value="1"/>
</dbReference>
<feature type="domain" description="WW" evidence="8">
    <location>
        <begin position="273"/>
        <end position="301"/>
    </location>
</feature>
<comment type="catalytic activity">
    <reaction evidence="5">
        <text>a 5'-end (N(2),N(7)-dimethyl 5'-triphosphoguanosine)-ribonucleoside in snRNA + S-adenosyl-L-methionine = a 5'-end (N(2),N(2),N(7)-trimethyl 5'-triphosphoguanosine)-ribonucleoside in snRNA + S-adenosyl-L-homocysteine + H(+)</text>
        <dbReference type="Rhea" id="RHEA:78479"/>
        <dbReference type="Rhea" id="RHEA-COMP:19087"/>
        <dbReference type="Rhea" id="RHEA-COMP:19089"/>
        <dbReference type="ChEBI" id="CHEBI:15378"/>
        <dbReference type="ChEBI" id="CHEBI:57856"/>
        <dbReference type="ChEBI" id="CHEBI:59789"/>
        <dbReference type="ChEBI" id="CHEBI:167623"/>
        <dbReference type="ChEBI" id="CHEBI:172880"/>
    </reaction>
    <physiologicalReaction direction="left-to-right" evidence="5">
        <dbReference type="Rhea" id="RHEA:78480"/>
    </physiologicalReaction>
</comment>
<gene>
    <name evidence="10" type="primary">gn00328</name>
    <name evidence="9" type="synonym">gn00223</name>
    <name evidence="9" type="ORF">PR202_gn00223</name>
    <name evidence="10" type="ORF">PR202_gn00328</name>
</gene>
<dbReference type="Pfam" id="PF09445">
    <property type="entry name" value="Methyltransf_15"/>
    <property type="match status" value="1"/>
</dbReference>
<comment type="catalytic activity">
    <reaction evidence="3">
        <text>a 5'-end (N(2),N(7)-dimethyl 5'-triphosphoguanosine)-ribonucleoside in snoRNA + S-adenosyl-L-methionine = a 5'-end (N(2),N(2),N(7)-trimethyl 5'-triphosphoguanosine)-ribonucleoside in snoRNA + S-adenosyl-L-homocysteine + H(+)</text>
        <dbReference type="Rhea" id="RHEA:78507"/>
        <dbReference type="Rhea" id="RHEA-COMP:19088"/>
        <dbReference type="Rhea" id="RHEA-COMP:19090"/>
        <dbReference type="ChEBI" id="CHEBI:15378"/>
        <dbReference type="ChEBI" id="CHEBI:57856"/>
        <dbReference type="ChEBI" id="CHEBI:59789"/>
        <dbReference type="ChEBI" id="CHEBI:167623"/>
        <dbReference type="ChEBI" id="CHEBI:172880"/>
    </reaction>
    <physiologicalReaction direction="left-to-right" evidence="3">
        <dbReference type="Rhea" id="RHEA:78508"/>
    </physiologicalReaction>
</comment>
<dbReference type="InterPro" id="IPR001202">
    <property type="entry name" value="WW_dom"/>
</dbReference>
<comment type="catalytic activity">
    <reaction evidence="6">
        <text>a 5'-end (N(7)-methyl 5'-triphosphoguanosine)-ribonucleoside in snRNA + S-adenosyl-L-methionine = a 5'-end (N(2),N(7)-dimethyl 5'-triphosphoguanosine)-ribonucleoside in snRNA + S-adenosyl-L-homocysteine + H(+)</text>
        <dbReference type="Rhea" id="RHEA:78471"/>
        <dbReference type="Rhea" id="RHEA-COMP:19085"/>
        <dbReference type="Rhea" id="RHEA-COMP:19087"/>
        <dbReference type="ChEBI" id="CHEBI:15378"/>
        <dbReference type="ChEBI" id="CHEBI:57856"/>
        <dbReference type="ChEBI" id="CHEBI:59789"/>
        <dbReference type="ChEBI" id="CHEBI:156461"/>
        <dbReference type="ChEBI" id="CHEBI:172880"/>
    </reaction>
    <physiologicalReaction direction="left-to-right" evidence="6">
        <dbReference type="Rhea" id="RHEA:78472"/>
    </physiologicalReaction>
</comment>
<evidence type="ECO:0000256" key="1">
    <source>
        <dbReference type="ARBA" id="ARBA00018517"/>
    </source>
</evidence>
<dbReference type="SUPFAM" id="SSF51045">
    <property type="entry name" value="WW domain"/>
    <property type="match status" value="1"/>
</dbReference>
<proteinExistence type="inferred from homology"/>
<dbReference type="SUPFAM" id="SSF53335">
    <property type="entry name" value="S-adenosyl-L-methionine-dependent methyltransferases"/>
    <property type="match status" value="1"/>
</dbReference>
<organism evidence="10 11">
    <name type="scientific">Eleusine coracana subsp. coracana</name>
    <dbReference type="NCBI Taxonomy" id="191504"/>
    <lineage>
        <taxon>Eukaryota</taxon>
        <taxon>Viridiplantae</taxon>
        <taxon>Streptophyta</taxon>
        <taxon>Embryophyta</taxon>
        <taxon>Tracheophyta</taxon>
        <taxon>Spermatophyta</taxon>
        <taxon>Magnoliopsida</taxon>
        <taxon>Liliopsida</taxon>
        <taxon>Poales</taxon>
        <taxon>Poaceae</taxon>
        <taxon>PACMAD clade</taxon>
        <taxon>Chloridoideae</taxon>
        <taxon>Cynodonteae</taxon>
        <taxon>Eleusininae</taxon>
        <taxon>Eleusine</taxon>
    </lineage>
</organism>
<evidence type="ECO:0000313" key="10">
    <source>
        <dbReference type="EMBL" id="GJN41009.1"/>
    </source>
</evidence>
<accession>A0AAV5FZB1</accession>
<dbReference type="InterPro" id="IPR019012">
    <property type="entry name" value="RNA_cap_Gua-N2-MeTrfase"/>
</dbReference>
<comment type="catalytic activity">
    <reaction evidence="4">
        <text>a 5'-end (N(7)-methyl 5'-triphosphoguanosine)-ribonucleoside in snoRNA + S-adenosyl-L-methionine = a 5'-end (N(2),N(7)-dimethyl 5'-triphosphoguanosine)-ribonucleoside in snoRNA + S-adenosyl-L-homocysteine + H(+)</text>
        <dbReference type="Rhea" id="RHEA:78475"/>
        <dbReference type="Rhea" id="RHEA-COMP:19086"/>
        <dbReference type="Rhea" id="RHEA-COMP:19088"/>
        <dbReference type="ChEBI" id="CHEBI:15378"/>
        <dbReference type="ChEBI" id="CHEBI:57856"/>
        <dbReference type="ChEBI" id="CHEBI:59789"/>
        <dbReference type="ChEBI" id="CHEBI:156461"/>
        <dbReference type="ChEBI" id="CHEBI:172880"/>
    </reaction>
    <physiologicalReaction direction="left-to-right" evidence="4">
        <dbReference type="Rhea" id="RHEA:78476"/>
    </physiologicalReaction>
</comment>
<dbReference type="PANTHER" id="PTHR14741">
    <property type="entry name" value="S-ADENOSYLMETHIONINE-DEPENDENT METHYLTRANSFERASE RELATED"/>
    <property type="match status" value="1"/>
</dbReference>
<dbReference type="EMBL" id="BQKI01000199">
    <property type="protein sequence ID" value="GJN41009.1"/>
    <property type="molecule type" value="Genomic_DNA"/>
</dbReference>
<reference evidence="10" key="1">
    <citation type="journal article" date="2018" name="DNA Res.">
        <title>Multiple hybrid de novo genome assembly of finger millet, an orphan allotetraploid crop.</title>
        <authorList>
            <person name="Hatakeyama M."/>
            <person name="Aluri S."/>
            <person name="Balachadran M.T."/>
            <person name="Sivarajan S.R."/>
            <person name="Patrignani A."/>
            <person name="Gruter S."/>
            <person name="Poveda L."/>
            <person name="Shimizu-Inatsugi R."/>
            <person name="Baeten J."/>
            <person name="Francoijs K.J."/>
            <person name="Nataraja K.N."/>
            <person name="Reddy Y.A.N."/>
            <person name="Phadnis S."/>
            <person name="Ravikumar R.L."/>
            <person name="Schlapbach R."/>
            <person name="Sreeman S.M."/>
            <person name="Shimizu K.K."/>
        </authorList>
    </citation>
    <scope>NUCLEOTIDE SEQUENCE</scope>
</reference>
<name>A0AAV5FZB1_ELECO</name>
<dbReference type="PROSITE" id="PS01159">
    <property type="entry name" value="WW_DOMAIN_1"/>
    <property type="match status" value="1"/>
</dbReference>
<evidence type="ECO:0000256" key="4">
    <source>
        <dbReference type="ARBA" id="ARBA00048740"/>
    </source>
</evidence>
<evidence type="ECO:0000313" key="11">
    <source>
        <dbReference type="Proteomes" id="UP001054889"/>
    </source>
</evidence>
<dbReference type="InterPro" id="IPR036020">
    <property type="entry name" value="WW_dom_sf"/>
</dbReference>
<keyword evidence="11" id="KW-1185">Reference proteome</keyword>
<dbReference type="InterPro" id="IPR029063">
    <property type="entry name" value="SAM-dependent_MTases_sf"/>
</dbReference>
<dbReference type="CDD" id="cd00201">
    <property type="entry name" value="WW"/>
    <property type="match status" value="1"/>
</dbReference>
<evidence type="ECO:0000256" key="6">
    <source>
        <dbReference type="ARBA" id="ARBA00049075"/>
    </source>
</evidence>
<comment type="caution">
    <text evidence="10">The sequence shown here is derived from an EMBL/GenBank/DDBJ whole genome shotgun (WGS) entry which is preliminary data.</text>
</comment>
<dbReference type="PROSITE" id="PS50020">
    <property type="entry name" value="WW_DOMAIN_2"/>
    <property type="match status" value="1"/>
</dbReference>
<evidence type="ECO:0000256" key="3">
    <source>
        <dbReference type="ARBA" id="ARBA00047418"/>
    </source>
</evidence>
<dbReference type="Proteomes" id="UP001054889">
    <property type="component" value="Unassembled WGS sequence"/>
</dbReference>
<dbReference type="EMBL" id="BQKI01000199">
    <property type="protein sequence ID" value="GJN40911.1"/>
    <property type="molecule type" value="Genomic_DNA"/>
</dbReference>
<evidence type="ECO:0000259" key="8">
    <source>
        <dbReference type="PROSITE" id="PS50020"/>
    </source>
</evidence>